<dbReference type="PANTHER" id="PTHR14392">
    <property type="entry name" value="NIBAN FAMILY MEMBER"/>
    <property type="match status" value="1"/>
</dbReference>
<feature type="compositionally biased region" description="Polar residues" evidence="1">
    <location>
        <begin position="201"/>
        <end position="213"/>
    </location>
</feature>
<evidence type="ECO:0000313" key="3">
    <source>
        <dbReference type="Proteomes" id="UP000288216"/>
    </source>
</evidence>
<reference evidence="2 3" key="1">
    <citation type="journal article" date="2018" name="Nat. Ecol. Evol.">
        <title>Shark genomes provide insights into elasmobranch evolution and the origin of vertebrates.</title>
        <authorList>
            <person name="Hara Y"/>
            <person name="Yamaguchi K"/>
            <person name="Onimaru K"/>
            <person name="Kadota M"/>
            <person name="Koyanagi M"/>
            <person name="Keeley SD"/>
            <person name="Tatsumi K"/>
            <person name="Tanaka K"/>
            <person name="Motone F"/>
            <person name="Kageyama Y"/>
            <person name="Nozu R"/>
            <person name="Adachi N"/>
            <person name="Nishimura O"/>
            <person name="Nakagawa R"/>
            <person name="Tanegashima C"/>
            <person name="Kiyatake I"/>
            <person name="Matsumoto R"/>
            <person name="Murakumo K"/>
            <person name="Nishida K"/>
            <person name="Terakita A"/>
            <person name="Kuratani S"/>
            <person name="Sato K"/>
            <person name="Hyodo S Kuraku.S."/>
        </authorList>
    </citation>
    <scope>NUCLEOTIDE SEQUENCE [LARGE SCALE GENOMIC DNA]</scope>
</reference>
<evidence type="ECO:0000256" key="1">
    <source>
        <dbReference type="SAM" id="MobiDB-lite"/>
    </source>
</evidence>
<feature type="region of interest" description="Disordered" evidence="1">
    <location>
        <begin position="124"/>
        <end position="220"/>
    </location>
</feature>
<proteinExistence type="predicted"/>
<sequence>MYAVVEAQITEGFQTMLRENEEQSLHLEKTVRPDFSQILTSKKQLVKKIQVYTFQHLLLSAQPAGGLSAEINQLLDNTRVRVLKKLDSDSTAAVRQFVPMKETSTQPRYSLYSESMSCLWDKEPQLGNAESPRTFQAEAAHPTSPGELPEPDSVAGPLGEHQGQAEATASEVDDASRRQWSQEDRGSAPQGDGQNGPAGSGYSQSGSETTAQSDEPDLVM</sequence>
<keyword evidence="3" id="KW-1185">Reference proteome</keyword>
<organism evidence="2 3">
    <name type="scientific">Scyliorhinus torazame</name>
    <name type="common">Cloudy catshark</name>
    <name type="synonym">Catulus torazame</name>
    <dbReference type="NCBI Taxonomy" id="75743"/>
    <lineage>
        <taxon>Eukaryota</taxon>
        <taxon>Metazoa</taxon>
        <taxon>Chordata</taxon>
        <taxon>Craniata</taxon>
        <taxon>Vertebrata</taxon>
        <taxon>Chondrichthyes</taxon>
        <taxon>Elasmobranchii</taxon>
        <taxon>Galeomorphii</taxon>
        <taxon>Galeoidea</taxon>
        <taxon>Carcharhiniformes</taxon>
        <taxon>Scyliorhinidae</taxon>
        <taxon>Scyliorhinus</taxon>
    </lineage>
</organism>
<dbReference type="AlphaFoldDB" id="A0A401PQP2"/>
<dbReference type="OrthoDB" id="9412522at2759"/>
<dbReference type="EMBL" id="BFAA01016348">
    <property type="protein sequence ID" value="GCB75417.1"/>
    <property type="molecule type" value="Genomic_DNA"/>
</dbReference>
<gene>
    <name evidence="2" type="ORF">scyTo_0020359</name>
</gene>
<accession>A0A401PQP2</accession>
<feature type="compositionally biased region" description="Basic and acidic residues" evidence="1">
    <location>
        <begin position="174"/>
        <end position="186"/>
    </location>
</feature>
<dbReference type="Proteomes" id="UP000288216">
    <property type="component" value="Unassembled WGS sequence"/>
</dbReference>
<comment type="caution">
    <text evidence="2">The sequence shown here is derived from an EMBL/GenBank/DDBJ whole genome shotgun (WGS) entry which is preliminary data.</text>
</comment>
<protein>
    <submittedName>
        <fullName evidence="2">Uncharacterized protein</fullName>
    </submittedName>
</protein>
<evidence type="ECO:0000313" key="2">
    <source>
        <dbReference type="EMBL" id="GCB75417.1"/>
    </source>
</evidence>
<dbReference type="InterPro" id="IPR026088">
    <property type="entry name" value="Niban-like"/>
</dbReference>
<name>A0A401PQP2_SCYTO</name>
<dbReference type="PANTHER" id="PTHR14392:SF4">
    <property type="entry name" value="PROTEIN NIBAN 3"/>
    <property type="match status" value="1"/>
</dbReference>